<feature type="compositionally biased region" description="Polar residues" evidence="1">
    <location>
        <begin position="21"/>
        <end position="31"/>
    </location>
</feature>
<accession>A0A4T0WX52</accession>
<dbReference type="GO" id="GO:0006357">
    <property type="term" value="P:regulation of transcription by RNA polymerase II"/>
    <property type="evidence" value="ECO:0007669"/>
    <property type="project" value="TreeGrafter"/>
</dbReference>
<sequence>MNDILRSPTSATPAAPSESAKQPNVQSTLHLNTNTNPQSTSTSSDIFLAATALETLKKQQQSPNQQIPSSTNSTSTPTPTPTLLDKMISHPIISNSINYVLERTRSTSSNVLEQSVTTTITTTRKRTRNHINDDQIDPLDKKVLPQLKKRAPIDLRHQASISSALSIQRSLEEVKQLSSLNIAIESRRKLTMLIHFLKLGNNQLSERINKLIDSVDTRREKLKLKQGKERTKSAAEAELDATIHQIKTDIVTTVKKIVNVVSTVSAQSLSEPARSNVREALLKLPANWATMLNNECISVDEDYDEDDEIGEDDDDDEDDDDEEEEEDGDNEDGDKNNEVNETITVTNTQIFQRRRKQSITRRLLDSFVAYRRTRGQNFDENTKKLKAWVKAKIRNHFLHDSSGGKVLILAQESLDMVNKIIAFCNESLEKAESWNNDKQLQQQSQLIQRLQRHDT</sequence>
<feature type="compositionally biased region" description="Low complexity" evidence="1">
    <location>
        <begin position="59"/>
        <end position="77"/>
    </location>
</feature>
<keyword evidence="3" id="KW-1185">Reference proteome</keyword>
<dbReference type="GO" id="GO:0030968">
    <property type="term" value="P:endoplasmic reticulum unfolded protein response"/>
    <property type="evidence" value="ECO:0007669"/>
    <property type="project" value="TreeGrafter"/>
</dbReference>
<dbReference type="GO" id="GO:0005634">
    <property type="term" value="C:nucleus"/>
    <property type="evidence" value="ECO:0007669"/>
    <property type="project" value="TreeGrafter"/>
</dbReference>
<dbReference type="PANTHER" id="PTHR38406:SF1">
    <property type="entry name" value="TRANSCRIPTIONAL REPRESSOR OPI1"/>
    <property type="match status" value="1"/>
</dbReference>
<feature type="compositionally biased region" description="Low complexity" evidence="1">
    <location>
        <begin position="7"/>
        <end position="20"/>
    </location>
</feature>
<dbReference type="GO" id="GO:0003714">
    <property type="term" value="F:transcription corepressor activity"/>
    <property type="evidence" value="ECO:0007669"/>
    <property type="project" value="InterPro"/>
</dbReference>
<dbReference type="Proteomes" id="UP000307173">
    <property type="component" value="Unassembled WGS sequence"/>
</dbReference>
<gene>
    <name evidence="2" type="ORF">CANINC_004689</name>
</gene>
<dbReference type="GO" id="GO:0008654">
    <property type="term" value="P:phospholipid biosynthetic process"/>
    <property type="evidence" value="ECO:0007669"/>
    <property type="project" value="TreeGrafter"/>
</dbReference>
<comment type="caution">
    <text evidence="2">The sequence shown here is derived from an EMBL/GenBank/DDBJ whole genome shotgun (WGS) entry which is preliminary data.</text>
</comment>
<name>A0A4T0WX52_9ASCO</name>
<evidence type="ECO:0000313" key="2">
    <source>
        <dbReference type="EMBL" id="TID15018.1"/>
    </source>
</evidence>
<feature type="region of interest" description="Disordered" evidence="1">
    <location>
        <begin position="1"/>
        <end position="42"/>
    </location>
</feature>
<dbReference type="STRING" id="52247.A0A4T0WX52"/>
<dbReference type="EMBL" id="SELW01000657">
    <property type="protein sequence ID" value="TID15018.1"/>
    <property type="molecule type" value="Genomic_DNA"/>
</dbReference>
<dbReference type="Pfam" id="PF08618">
    <property type="entry name" value="Opi1"/>
    <property type="match status" value="1"/>
</dbReference>
<organism evidence="2 3">
    <name type="scientific">Pichia inconspicua</name>
    <dbReference type="NCBI Taxonomy" id="52247"/>
    <lineage>
        <taxon>Eukaryota</taxon>
        <taxon>Fungi</taxon>
        <taxon>Dikarya</taxon>
        <taxon>Ascomycota</taxon>
        <taxon>Saccharomycotina</taxon>
        <taxon>Pichiomycetes</taxon>
        <taxon>Pichiales</taxon>
        <taxon>Pichiaceae</taxon>
        <taxon>Pichia</taxon>
    </lineage>
</organism>
<feature type="compositionally biased region" description="Low complexity" evidence="1">
    <location>
        <begin position="32"/>
        <end position="42"/>
    </location>
</feature>
<reference evidence="2 3" key="1">
    <citation type="journal article" date="2019" name="Front. Genet.">
        <title>Whole-Genome Sequencing of the Opportunistic Yeast Pathogen Candida inconspicua Uncovers Its Hybrid Origin.</title>
        <authorList>
            <person name="Mixao V."/>
            <person name="Hansen A.P."/>
            <person name="Saus E."/>
            <person name="Boekhout T."/>
            <person name="Lass-Florl C."/>
            <person name="Gabaldon T."/>
        </authorList>
    </citation>
    <scope>NUCLEOTIDE SEQUENCE [LARGE SCALE GENOMIC DNA]</scope>
    <source>
        <strain evidence="2 3">CBS 180</strain>
    </source>
</reference>
<proteinExistence type="predicted"/>
<feature type="compositionally biased region" description="Acidic residues" evidence="1">
    <location>
        <begin position="299"/>
        <end position="332"/>
    </location>
</feature>
<feature type="region of interest" description="Disordered" evidence="1">
    <location>
        <begin position="299"/>
        <end position="341"/>
    </location>
</feature>
<evidence type="ECO:0000313" key="3">
    <source>
        <dbReference type="Proteomes" id="UP000307173"/>
    </source>
</evidence>
<dbReference type="PANTHER" id="PTHR38406">
    <property type="entry name" value="TRANSCRIPTIONAL REPRESSOR OPI1"/>
    <property type="match status" value="1"/>
</dbReference>
<dbReference type="InterPro" id="IPR013927">
    <property type="entry name" value="TF_Opi1_Ccg-8"/>
</dbReference>
<evidence type="ECO:0000256" key="1">
    <source>
        <dbReference type="SAM" id="MobiDB-lite"/>
    </source>
</evidence>
<dbReference type="OrthoDB" id="2441642at2759"/>
<protein>
    <submittedName>
        <fullName evidence="2">Uncharacterized protein</fullName>
    </submittedName>
</protein>
<feature type="region of interest" description="Disordered" evidence="1">
    <location>
        <begin position="57"/>
        <end position="81"/>
    </location>
</feature>
<dbReference type="GO" id="GO:0005783">
    <property type="term" value="C:endoplasmic reticulum"/>
    <property type="evidence" value="ECO:0007669"/>
    <property type="project" value="TreeGrafter"/>
</dbReference>
<dbReference type="AlphaFoldDB" id="A0A4T0WX52"/>